<evidence type="ECO:0000256" key="2">
    <source>
        <dbReference type="ARBA" id="ARBA00008954"/>
    </source>
</evidence>
<dbReference type="GO" id="GO:0019544">
    <property type="term" value="P:L-arginine catabolic process to L-glutamate"/>
    <property type="evidence" value="ECO:0007669"/>
    <property type="project" value="TreeGrafter"/>
</dbReference>
<dbReference type="Gene3D" id="3.40.640.10">
    <property type="entry name" value="Type I PLP-dependent aspartate aminotransferase-like (Major domain)"/>
    <property type="match status" value="1"/>
</dbReference>
<comment type="catalytic activity">
    <reaction evidence="4">
        <text>a 2-oxocarboxylate + L-ornithine = L-glutamate 5-semialdehyde + an L-alpha-amino acid</text>
        <dbReference type="Rhea" id="RHEA:13877"/>
        <dbReference type="ChEBI" id="CHEBI:35179"/>
        <dbReference type="ChEBI" id="CHEBI:46911"/>
        <dbReference type="ChEBI" id="CHEBI:58066"/>
        <dbReference type="ChEBI" id="CHEBI:59869"/>
        <dbReference type="EC" id="2.6.1.13"/>
    </reaction>
</comment>
<evidence type="ECO:0000256" key="3">
    <source>
        <dbReference type="ARBA" id="ARBA00022898"/>
    </source>
</evidence>
<comment type="similarity">
    <text evidence="2 4">Belongs to the class-III pyridoxal-phosphate-dependent aminotransferase family.</text>
</comment>
<feature type="compositionally biased region" description="Low complexity" evidence="5">
    <location>
        <begin position="169"/>
        <end position="179"/>
    </location>
</feature>
<keyword evidence="7" id="KW-1185">Reference proteome</keyword>
<protein>
    <recommendedName>
        <fullName evidence="4">Ornithine aminotransferase</fullName>
        <ecNumber evidence="4">2.6.1.13</ecNumber>
    </recommendedName>
</protein>
<dbReference type="EMBL" id="VICG01000002">
    <property type="protein sequence ID" value="KAA8575337.1"/>
    <property type="molecule type" value="Genomic_DNA"/>
</dbReference>
<accession>A0A5M9K3H0</accession>
<dbReference type="PANTHER" id="PTHR11986:SF18">
    <property type="entry name" value="ORNITHINE AMINOTRANSFERASE, MITOCHONDRIAL"/>
    <property type="match status" value="1"/>
</dbReference>
<dbReference type="UniPathway" id="UPA00098">
    <property type="reaction ID" value="UER00358"/>
</dbReference>
<dbReference type="Proteomes" id="UP000322873">
    <property type="component" value="Unassembled WGS sequence"/>
</dbReference>
<keyword evidence="3 4" id="KW-0663">Pyridoxal phosphate</keyword>
<dbReference type="VEuPathDB" id="FungiDB:MFRU_002g01510"/>
<dbReference type="InterPro" id="IPR015424">
    <property type="entry name" value="PyrdxlP-dep_Trfase"/>
</dbReference>
<feature type="region of interest" description="Disordered" evidence="5">
    <location>
        <begin position="163"/>
        <end position="187"/>
    </location>
</feature>
<dbReference type="GO" id="GO:0010121">
    <property type="term" value="P:L-arginine catabolic process to proline via ornithine"/>
    <property type="evidence" value="ECO:0007669"/>
    <property type="project" value="TreeGrafter"/>
</dbReference>
<dbReference type="Pfam" id="PF00202">
    <property type="entry name" value="Aminotran_3"/>
    <property type="match status" value="1"/>
</dbReference>
<dbReference type="Gene3D" id="3.90.1150.10">
    <property type="entry name" value="Aspartate Aminotransferase, domain 1"/>
    <property type="match status" value="1"/>
</dbReference>
<dbReference type="GO" id="GO:0004587">
    <property type="term" value="F:ornithine aminotransferase activity"/>
    <property type="evidence" value="ECO:0007669"/>
    <property type="project" value="UniProtKB-EC"/>
</dbReference>
<comment type="pathway">
    <text evidence="4">Amino-acid biosynthesis; L-proline biosynthesis; L-glutamate 5-semialdehyde from L-ornithine: step 1/1.</text>
</comment>
<comment type="cofactor">
    <cofactor evidence="1 4">
        <name>pyridoxal 5'-phosphate</name>
        <dbReference type="ChEBI" id="CHEBI:597326"/>
    </cofactor>
</comment>
<dbReference type="InterPro" id="IPR050103">
    <property type="entry name" value="Class-III_PLP-dep_AT"/>
</dbReference>
<dbReference type="InterPro" id="IPR015421">
    <property type="entry name" value="PyrdxlP-dep_Trfase_major"/>
</dbReference>
<dbReference type="GO" id="GO:0030170">
    <property type="term" value="F:pyridoxal phosphate binding"/>
    <property type="evidence" value="ECO:0007669"/>
    <property type="project" value="InterPro"/>
</dbReference>
<dbReference type="EC" id="2.6.1.13" evidence="4"/>
<keyword evidence="4" id="KW-0808">Transferase</keyword>
<organism evidence="6 7">
    <name type="scientific">Monilinia fructicola</name>
    <name type="common">Brown rot fungus</name>
    <name type="synonym">Ciboria fructicola</name>
    <dbReference type="NCBI Taxonomy" id="38448"/>
    <lineage>
        <taxon>Eukaryota</taxon>
        <taxon>Fungi</taxon>
        <taxon>Dikarya</taxon>
        <taxon>Ascomycota</taxon>
        <taxon>Pezizomycotina</taxon>
        <taxon>Leotiomycetes</taxon>
        <taxon>Helotiales</taxon>
        <taxon>Sclerotiniaceae</taxon>
        <taxon>Monilinia</taxon>
    </lineage>
</organism>
<evidence type="ECO:0000313" key="7">
    <source>
        <dbReference type="Proteomes" id="UP000322873"/>
    </source>
</evidence>
<reference evidence="6 7" key="1">
    <citation type="submission" date="2019-06" db="EMBL/GenBank/DDBJ databases">
        <title>Genome Sequence of the Brown Rot Fungal Pathogen Monilinia fructicola.</title>
        <authorList>
            <person name="De Miccolis Angelini R.M."/>
            <person name="Landi L."/>
            <person name="Abate D."/>
            <person name="Pollastro S."/>
            <person name="Romanazzi G."/>
            <person name="Faretra F."/>
        </authorList>
    </citation>
    <scope>NUCLEOTIDE SEQUENCE [LARGE SCALE GENOMIC DNA]</scope>
    <source>
        <strain evidence="6 7">Mfrc123</strain>
    </source>
</reference>
<dbReference type="GO" id="GO:0005737">
    <property type="term" value="C:cytoplasm"/>
    <property type="evidence" value="ECO:0007669"/>
    <property type="project" value="TreeGrafter"/>
</dbReference>
<dbReference type="AlphaFoldDB" id="A0A5M9K3H0"/>
<dbReference type="GO" id="GO:0042802">
    <property type="term" value="F:identical protein binding"/>
    <property type="evidence" value="ECO:0007669"/>
    <property type="project" value="TreeGrafter"/>
</dbReference>
<sequence>MFLISKLFSKHMERILLHSLLSQFKVKLVLLFQMMIYLSKVHALCKKHNVSSFVMKSKLVLVETGRISGGMYPVSCVLGFQGNHAYVEPGTHGSTYGGNPLGCAVSIRALEIMEEEKLTERAEKLGHVLRKGLERFEESYDQVGQTNPREIIRLAPPLVISEEDIQKASPSSRKPSSNSQTLGKERR</sequence>
<evidence type="ECO:0000313" key="6">
    <source>
        <dbReference type="EMBL" id="KAA8575337.1"/>
    </source>
</evidence>
<dbReference type="InterPro" id="IPR005814">
    <property type="entry name" value="Aminotrans_3"/>
</dbReference>
<evidence type="ECO:0000256" key="4">
    <source>
        <dbReference type="RuleBase" id="RU365036"/>
    </source>
</evidence>
<dbReference type="SUPFAM" id="SSF53383">
    <property type="entry name" value="PLP-dependent transferases"/>
    <property type="match status" value="1"/>
</dbReference>
<dbReference type="PANTHER" id="PTHR11986">
    <property type="entry name" value="AMINOTRANSFERASE CLASS III"/>
    <property type="match status" value="1"/>
</dbReference>
<name>A0A5M9K3H0_MONFR</name>
<proteinExistence type="inferred from homology"/>
<keyword evidence="4" id="KW-0032">Aminotransferase</keyword>
<dbReference type="InterPro" id="IPR015422">
    <property type="entry name" value="PyrdxlP-dep_Trfase_small"/>
</dbReference>
<gene>
    <name evidence="6" type="ORF">EYC84_004509</name>
</gene>
<dbReference type="GO" id="GO:0055129">
    <property type="term" value="P:L-proline biosynthetic process"/>
    <property type="evidence" value="ECO:0007669"/>
    <property type="project" value="UniProtKB-UniPathway"/>
</dbReference>
<comment type="caution">
    <text evidence="6">The sequence shown here is derived from an EMBL/GenBank/DDBJ whole genome shotgun (WGS) entry which is preliminary data.</text>
</comment>
<evidence type="ECO:0000256" key="5">
    <source>
        <dbReference type="SAM" id="MobiDB-lite"/>
    </source>
</evidence>
<evidence type="ECO:0000256" key="1">
    <source>
        <dbReference type="ARBA" id="ARBA00001933"/>
    </source>
</evidence>